<evidence type="ECO:0000256" key="3">
    <source>
        <dbReference type="ARBA" id="ARBA00022837"/>
    </source>
</evidence>
<keyword evidence="4" id="KW-1015">Disulfide bond</keyword>
<dbReference type="Pfam" id="PF00354">
    <property type="entry name" value="Pentaxin"/>
    <property type="match status" value="1"/>
</dbReference>
<dbReference type="Gene3D" id="2.60.120.200">
    <property type="match status" value="1"/>
</dbReference>
<accession>A0AAW0SMU8</accession>
<evidence type="ECO:0000256" key="5">
    <source>
        <dbReference type="ARBA" id="ARBA00023180"/>
    </source>
</evidence>
<protein>
    <recommendedName>
        <fullName evidence="8">Pentraxin (PTX) domain-containing protein</fullName>
    </recommendedName>
</protein>
<dbReference type="PROSITE" id="PS51828">
    <property type="entry name" value="PTX_2"/>
    <property type="match status" value="1"/>
</dbReference>
<feature type="compositionally biased region" description="Acidic residues" evidence="7">
    <location>
        <begin position="141"/>
        <end position="150"/>
    </location>
</feature>
<dbReference type="PRINTS" id="PR00895">
    <property type="entry name" value="PENTAXIN"/>
</dbReference>
<feature type="compositionally biased region" description="Basic and acidic residues" evidence="7">
    <location>
        <begin position="102"/>
        <end position="113"/>
    </location>
</feature>
<dbReference type="PANTHER" id="PTHR19277:SF122">
    <property type="entry name" value="PENTRAXIN-4"/>
    <property type="match status" value="1"/>
</dbReference>
<evidence type="ECO:0000256" key="6">
    <source>
        <dbReference type="PROSITE-ProRule" id="PRU01172"/>
    </source>
</evidence>
<keyword evidence="2" id="KW-0479">Metal-binding</keyword>
<evidence type="ECO:0000256" key="7">
    <source>
        <dbReference type="SAM" id="MobiDB-lite"/>
    </source>
</evidence>
<organism evidence="9 10">
    <name type="scientific">Scylla paramamosain</name>
    <name type="common">Mud crab</name>
    <dbReference type="NCBI Taxonomy" id="85552"/>
    <lineage>
        <taxon>Eukaryota</taxon>
        <taxon>Metazoa</taxon>
        <taxon>Ecdysozoa</taxon>
        <taxon>Arthropoda</taxon>
        <taxon>Crustacea</taxon>
        <taxon>Multicrustacea</taxon>
        <taxon>Malacostraca</taxon>
        <taxon>Eumalacostraca</taxon>
        <taxon>Eucarida</taxon>
        <taxon>Decapoda</taxon>
        <taxon>Pleocyemata</taxon>
        <taxon>Brachyura</taxon>
        <taxon>Eubrachyura</taxon>
        <taxon>Portunoidea</taxon>
        <taxon>Portunidae</taxon>
        <taxon>Portuninae</taxon>
        <taxon>Scylla</taxon>
    </lineage>
</organism>
<reference evidence="9 10" key="1">
    <citation type="submission" date="2023-03" db="EMBL/GenBank/DDBJ databases">
        <title>High-quality genome of Scylla paramamosain provides insights in environmental adaptation.</title>
        <authorList>
            <person name="Zhang L."/>
        </authorList>
    </citation>
    <scope>NUCLEOTIDE SEQUENCE [LARGE SCALE GENOMIC DNA]</scope>
    <source>
        <strain evidence="9">LZ_2023a</strain>
        <tissue evidence="9">Muscle</tissue>
    </source>
</reference>
<proteinExistence type="predicted"/>
<gene>
    <name evidence="9" type="ORF">O3P69_009807</name>
</gene>
<keyword evidence="5" id="KW-0325">Glycoprotein</keyword>
<evidence type="ECO:0000256" key="1">
    <source>
        <dbReference type="ARBA" id="ARBA00001913"/>
    </source>
</evidence>
<evidence type="ECO:0000259" key="8">
    <source>
        <dbReference type="PROSITE" id="PS51828"/>
    </source>
</evidence>
<dbReference type="GO" id="GO:0046872">
    <property type="term" value="F:metal ion binding"/>
    <property type="evidence" value="ECO:0007669"/>
    <property type="project" value="UniProtKB-KW"/>
</dbReference>
<feature type="domain" description="Pentraxin (PTX)" evidence="8">
    <location>
        <begin position="1"/>
        <end position="103"/>
    </location>
</feature>
<keyword evidence="10" id="KW-1185">Reference proteome</keyword>
<dbReference type="Proteomes" id="UP001487740">
    <property type="component" value="Unassembled WGS sequence"/>
</dbReference>
<feature type="compositionally biased region" description="Acidic residues" evidence="7">
    <location>
        <begin position="116"/>
        <end position="134"/>
    </location>
</feature>
<dbReference type="InterPro" id="IPR001759">
    <property type="entry name" value="PTX_dom"/>
</dbReference>
<sequence length="150" mass="17029">MWSVWINADGYEQKVTWPPLSLTGVLVLGQEQDVLDGGYTKEQSFLGELTGLTLWPVTLTSSEISAWTTCKLPDANPLLEWNNISWISHNLTGEIKLHHEEMTGIEEEKKEGEMNGIEEGEDDDYKMTGVEEEDKMTIIKEDDDDKMAKH</sequence>
<evidence type="ECO:0000256" key="2">
    <source>
        <dbReference type="ARBA" id="ARBA00022723"/>
    </source>
</evidence>
<evidence type="ECO:0000313" key="9">
    <source>
        <dbReference type="EMBL" id="KAK8376411.1"/>
    </source>
</evidence>
<comment type="cofactor">
    <cofactor evidence="1">
        <name>Ca(2+)</name>
        <dbReference type="ChEBI" id="CHEBI:29108"/>
    </cofactor>
</comment>
<name>A0AAW0SMU8_SCYPA</name>
<comment type="caution">
    <text evidence="9">The sequence shown here is derived from an EMBL/GenBank/DDBJ whole genome shotgun (WGS) entry which is preliminary data.</text>
</comment>
<dbReference type="InterPro" id="IPR051360">
    <property type="entry name" value="Neuronal_Pentraxin_Related"/>
</dbReference>
<dbReference type="AlphaFoldDB" id="A0AAW0SMU8"/>
<evidence type="ECO:0000313" key="10">
    <source>
        <dbReference type="Proteomes" id="UP001487740"/>
    </source>
</evidence>
<dbReference type="SUPFAM" id="SSF49899">
    <property type="entry name" value="Concanavalin A-like lectins/glucanases"/>
    <property type="match status" value="1"/>
</dbReference>
<keyword evidence="3" id="KW-0106">Calcium</keyword>
<dbReference type="InterPro" id="IPR013320">
    <property type="entry name" value="ConA-like_dom_sf"/>
</dbReference>
<dbReference type="PANTHER" id="PTHR19277">
    <property type="entry name" value="PENTRAXIN"/>
    <property type="match status" value="1"/>
</dbReference>
<comment type="caution">
    <text evidence="6">Lacks conserved residue(s) required for the propagation of feature annotation.</text>
</comment>
<feature type="region of interest" description="Disordered" evidence="7">
    <location>
        <begin position="102"/>
        <end position="150"/>
    </location>
</feature>
<dbReference type="EMBL" id="JARAKH010000048">
    <property type="protein sequence ID" value="KAK8376411.1"/>
    <property type="molecule type" value="Genomic_DNA"/>
</dbReference>
<evidence type="ECO:0000256" key="4">
    <source>
        <dbReference type="ARBA" id="ARBA00023157"/>
    </source>
</evidence>